<dbReference type="GO" id="GO:0032259">
    <property type="term" value="P:methylation"/>
    <property type="evidence" value="ECO:0007669"/>
    <property type="project" value="UniProtKB-KW"/>
</dbReference>
<comment type="function">
    <text evidence="4">Exhibits S-adenosyl-L-methionine-dependent methyltransferase activity.</text>
</comment>
<comment type="similarity">
    <text evidence="1 4">Belongs to the UPF0677 family.</text>
</comment>
<name>A0A1G7PNX1_9BACT</name>
<dbReference type="EMBL" id="LT629690">
    <property type="protein sequence ID" value="SDF87906.1"/>
    <property type="molecule type" value="Genomic_DNA"/>
</dbReference>
<dbReference type="GO" id="GO:0008168">
    <property type="term" value="F:methyltransferase activity"/>
    <property type="evidence" value="ECO:0007669"/>
    <property type="project" value="UniProtKB-UniRule"/>
</dbReference>
<keyword evidence="3 5" id="KW-0808">Transferase</keyword>
<organism evidence="5 6">
    <name type="scientific">Terriglobus roseus</name>
    <dbReference type="NCBI Taxonomy" id="392734"/>
    <lineage>
        <taxon>Bacteria</taxon>
        <taxon>Pseudomonadati</taxon>
        <taxon>Acidobacteriota</taxon>
        <taxon>Terriglobia</taxon>
        <taxon>Terriglobales</taxon>
        <taxon>Acidobacteriaceae</taxon>
        <taxon>Terriglobus</taxon>
    </lineage>
</organism>
<dbReference type="AlphaFoldDB" id="A0A1G7PNX1"/>
<dbReference type="PANTHER" id="PTHR43619">
    <property type="entry name" value="S-ADENOSYL-L-METHIONINE-DEPENDENT METHYLTRANSFERASE YKTD-RELATED"/>
    <property type="match status" value="1"/>
</dbReference>
<protein>
    <recommendedName>
        <fullName evidence="4">S-adenosyl-L-methionine-dependent methyltransferase</fullName>
        <ecNumber evidence="4">2.1.1.-</ecNumber>
    </recommendedName>
</protein>
<dbReference type="SUPFAM" id="SSF53335">
    <property type="entry name" value="S-adenosyl-L-methionine-dependent methyltransferases"/>
    <property type="match status" value="1"/>
</dbReference>
<evidence type="ECO:0000256" key="2">
    <source>
        <dbReference type="ARBA" id="ARBA00022603"/>
    </source>
</evidence>
<sequence>MREGTPSRTAWRVALRRAAHQIFDQPLVFDDPLALRILGLTSRSNWDAEGLRAPNRPHSISLRAFLVARSRFAEDTLTAAVYEGAKQYVLLGAGLDTFAYRNPFPQVQVFEVDHPDTQAWKLCLLEDHDISIPQQAHHVAVDFHHDDLSERLRSTGFDPTQPAVFAWLGVVPYLTDEGFTATLKFLSTCAPGSVLVFDYGMPRQALPPLERLALDSMSARVAAAGEPFRLFFMPDEIHHRLNQSGWQLLHDLDRNAINTRYFNGSNLHVLSSGGHLLAAKLQPQQ</sequence>
<dbReference type="RefSeq" id="WP_083346346.1">
    <property type="nucleotide sequence ID" value="NZ_LT629690.1"/>
</dbReference>
<proteinExistence type="inferred from homology"/>
<dbReference type="Proteomes" id="UP000182427">
    <property type="component" value="Chromosome I"/>
</dbReference>
<dbReference type="NCBIfam" id="TIGR00027">
    <property type="entry name" value="mthyl_TIGR00027"/>
    <property type="match status" value="1"/>
</dbReference>
<dbReference type="OrthoDB" id="9806164at2"/>
<dbReference type="EC" id="2.1.1.-" evidence="4"/>
<evidence type="ECO:0000313" key="5">
    <source>
        <dbReference type="EMBL" id="SDF87906.1"/>
    </source>
</evidence>
<evidence type="ECO:0000256" key="4">
    <source>
        <dbReference type="RuleBase" id="RU362030"/>
    </source>
</evidence>
<keyword evidence="6" id="KW-1185">Reference proteome</keyword>
<reference evidence="5 6" key="1">
    <citation type="submission" date="2016-10" db="EMBL/GenBank/DDBJ databases">
        <authorList>
            <person name="de Groot N.N."/>
        </authorList>
    </citation>
    <scope>NUCLEOTIDE SEQUENCE [LARGE SCALE GENOMIC DNA]</scope>
    <source>
        <strain evidence="5 6">GAS232</strain>
    </source>
</reference>
<dbReference type="InterPro" id="IPR011610">
    <property type="entry name" value="SAM_mthyl_Trfase_ML2640-like"/>
</dbReference>
<keyword evidence="4" id="KW-0949">S-adenosyl-L-methionine</keyword>
<accession>A0A1G7PNX1</accession>
<dbReference type="PANTHER" id="PTHR43619:SF2">
    <property type="entry name" value="S-ADENOSYL-L-METHIONINE-DEPENDENT METHYLTRANSFERASES SUPERFAMILY PROTEIN"/>
    <property type="match status" value="1"/>
</dbReference>
<dbReference type="Pfam" id="PF04072">
    <property type="entry name" value="LCM"/>
    <property type="match status" value="1"/>
</dbReference>
<dbReference type="Gene3D" id="3.40.50.150">
    <property type="entry name" value="Vaccinia Virus protein VP39"/>
    <property type="match status" value="1"/>
</dbReference>
<dbReference type="InterPro" id="IPR007213">
    <property type="entry name" value="Ppm1/Ppm2/Tcmp"/>
</dbReference>
<gene>
    <name evidence="5" type="ORF">SAMN05444167_3575</name>
</gene>
<evidence type="ECO:0000256" key="1">
    <source>
        <dbReference type="ARBA" id="ARBA00008138"/>
    </source>
</evidence>
<evidence type="ECO:0000256" key="3">
    <source>
        <dbReference type="ARBA" id="ARBA00022679"/>
    </source>
</evidence>
<dbReference type="InterPro" id="IPR029063">
    <property type="entry name" value="SAM-dependent_MTases_sf"/>
</dbReference>
<evidence type="ECO:0000313" key="6">
    <source>
        <dbReference type="Proteomes" id="UP000182427"/>
    </source>
</evidence>
<keyword evidence="2 4" id="KW-0489">Methyltransferase</keyword>